<dbReference type="Pfam" id="PF07714">
    <property type="entry name" value="PK_Tyr_Ser-Thr"/>
    <property type="match status" value="1"/>
</dbReference>
<dbReference type="SUPFAM" id="SSF51101">
    <property type="entry name" value="Mannose-binding lectins"/>
    <property type="match status" value="1"/>
</dbReference>
<dbReference type="PANTHER" id="PTHR27003">
    <property type="entry name" value="OS07G0166700 PROTEIN"/>
    <property type="match status" value="1"/>
</dbReference>
<accession>A0AAD8KEM8</accession>
<dbReference type="GO" id="GO:0005886">
    <property type="term" value="C:plasma membrane"/>
    <property type="evidence" value="ECO:0007669"/>
    <property type="project" value="TreeGrafter"/>
</dbReference>
<dbReference type="Gene3D" id="1.10.510.10">
    <property type="entry name" value="Transferase(Phosphotransferase) domain 1"/>
    <property type="match status" value="1"/>
</dbReference>
<comment type="similarity">
    <text evidence="1">Belongs to the jacalin lectin family.</text>
</comment>
<dbReference type="InterPro" id="IPR036404">
    <property type="entry name" value="Jacalin-like_lectin_dom_sf"/>
</dbReference>
<feature type="domain" description="Jacalin-type lectin" evidence="4">
    <location>
        <begin position="112"/>
        <end position="186"/>
    </location>
</feature>
<dbReference type="Proteomes" id="UP001229421">
    <property type="component" value="Unassembled WGS sequence"/>
</dbReference>
<keyword evidence="2" id="KW-0430">Lectin</keyword>
<feature type="domain" description="Protein kinase" evidence="3">
    <location>
        <begin position="1"/>
        <end position="100"/>
    </location>
</feature>
<protein>
    <submittedName>
        <fullName evidence="5">Uncharacterized protein</fullName>
    </submittedName>
</protein>
<dbReference type="PANTHER" id="PTHR27003:SF326">
    <property type="entry name" value="PROTEIN KINASE DOMAIN-CONTAINING PROTEIN"/>
    <property type="match status" value="1"/>
</dbReference>
<dbReference type="AlphaFoldDB" id="A0AAD8KEM8"/>
<proteinExistence type="inferred from homology"/>
<dbReference type="GO" id="GO:0030246">
    <property type="term" value="F:carbohydrate binding"/>
    <property type="evidence" value="ECO:0007669"/>
    <property type="project" value="UniProtKB-KW"/>
</dbReference>
<organism evidence="5 6">
    <name type="scientific">Tagetes erecta</name>
    <name type="common">African marigold</name>
    <dbReference type="NCBI Taxonomy" id="13708"/>
    <lineage>
        <taxon>Eukaryota</taxon>
        <taxon>Viridiplantae</taxon>
        <taxon>Streptophyta</taxon>
        <taxon>Embryophyta</taxon>
        <taxon>Tracheophyta</taxon>
        <taxon>Spermatophyta</taxon>
        <taxon>Magnoliopsida</taxon>
        <taxon>eudicotyledons</taxon>
        <taxon>Gunneridae</taxon>
        <taxon>Pentapetalae</taxon>
        <taxon>asterids</taxon>
        <taxon>campanulids</taxon>
        <taxon>Asterales</taxon>
        <taxon>Asteraceae</taxon>
        <taxon>Asteroideae</taxon>
        <taxon>Heliantheae alliance</taxon>
        <taxon>Tageteae</taxon>
        <taxon>Tagetes</taxon>
    </lineage>
</organism>
<dbReference type="InterPro" id="IPR000719">
    <property type="entry name" value="Prot_kinase_dom"/>
</dbReference>
<dbReference type="InterPro" id="IPR011009">
    <property type="entry name" value="Kinase-like_dom_sf"/>
</dbReference>
<dbReference type="EMBL" id="JAUHHV010000006">
    <property type="protein sequence ID" value="KAK1421284.1"/>
    <property type="molecule type" value="Genomic_DNA"/>
</dbReference>
<sequence length="186" mass="20847">MSSGVFTKESDVYSFGLVLFEVLCGRLAINRNLDNESQSLGSLAKLRYEEGKLDEIIIPKLRNQMKPSSLQTFSKVAYQCLKLEQKQRPTMAVIMEQLQLSLELQIGGCKRITRIGLWGSSSGGSPWSFRLDGYQKLRKITIDHEDWIYSITFTTQDFSGSFVSSKRHGGDGGRSGGQITEQVLLI</sequence>
<dbReference type="InterPro" id="IPR001229">
    <property type="entry name" value="Jacalin-like_lectin_dom"/>
</dbReference>
<gene>
    <name evidence="5" type="ORF">QVD17_23488</name>
</gene>
<evidence type="ECO:0000313" key="6">
    <source>
        <dbReference type="Proteomes" id="UP001229421"/>
    </source>
</evidence>
<dbReference type="GO" id="GO:0009506">
    <property type="term" value="C:plasmodesma"/>
    <property type="evidence" value="ECO:0007669"/>
    <property type="project" value="TreeGrafter"/>
</dbReference>
<evidence type="ECO:0000259" key="3">
    <source>
        <dbReference type="PROSITE" id="PS50011"/>
    </source>
</evidence>
<dbReference type="PROSITE" id="PS50011">
    <property type="entry name" value="PROTEIN_KINASE_DOM"/>
    <property type="match status" value="1"/>
</dbReference>
<reference evidence="5" key="1">
    <citation type="journal article" date="2023" name="bioRxiv">
        <title>Improved chromosome-level genome assembly for marigold (Tagetes erecta).</title>
        <authorList>
            <person name="Jiang F."/>
            <person name="Yuan L."/>
            <person name="Wang S."/>
            <person name="Wang H."/>
            <person name="Xu D."/>
            <person name="Wang A."/>
            <person name="Fan W."/>
        </authorList>
    </citation>
    <scope>NUCLEOTIDE SEQUENCE</scope>
    <source>
        <strain evidence="5">WSJ</strain>
        <tissue evidence="5">Leaf</tissue>
    </source>
</reference>
<dbReference type="Pfam" id="PF01419">
    <property type="entry name" value="Jacalin"/>
    <property type="match status" value="1"/>
</dbReference>
<evidence type="ECO:0000256" key="1">
    <source>
        <dbReference type="ARBA" id="ARBA00006568"/>
    </source>
</evidence>
<evidence type="ECO:0000259" key="4">
    <source>
        <dbReference type="PROSITE" id="PS51752"/>
    </source>
</evidence>
<name>A0AAD8KEM8_TARER</name>
<dbReference type="GO" id="GO:0005524">
    <property type="term" value="F:ATP binding"/>
    <property type="evidence" value="ECO:0007669"/>
    <property type="project" value="InterPro"/>
</dbReference>
<dbReference type="PROSITE" id="PS51752">
    <property type="entry name" value="JACALIN_LECTIN"/>
    <property type="match status" value="1"/>
</dbReference>
<dbReference type="Gene3D" id="2.100.10.30">
    <property type="entry name" value="Jacalin-like lectin domain"/>
    <property type="match status" value="1"/>
</dbReference>
<evidence type="ECO:0000256" key="2">
    <source>
        <dbReference type="ARBA" id="ARBA00022734"/>
    </source>
</evidence>
<keyword evidence="6" id="KW-1185">Reference proteome</keyword>
<dbReference type="InterPro" id="IPR045272">
    <property type="entry name" value="ANXUR1/2-like"/>
</dbReference>
<dbReference type="GO" id="GO:0004714">
    <property type="term" value="F:transmembrane receptor protein tyrosine kinase activity"/>
    <property type="evidence" value="ECO:0007669"/>
    <property type="project" value="InterPro"/>
</dbReference>
<dbReference type="SUPFAM" id="SSF56112">
    <property type="entry name" value="Protein kinase-like (PK-like)"/>
    <property type="match status" value="1"/>
</dbReference>
<comment type="caution">
    <text evidence="5">The sequence shown here is derived from an EMBL/GenBank/DDBJ whole genome shotgun (WGS) entry which is preliminary data.</text>
</comment>
<evidence type="ECO:0000313" key="5">
    <source>
        <dbReference type="EMBL" id="KAK1421284.1"/>
    </source>
</evidence>
<dbReference type="InterPro" id="IPR001245">
    <property type="entry name" value="Ser-Thr/Tyr_kinase_cat_dom"/>
</dbReference>